<feature type="region of interest" description="Disordered" evidence="1">
    <location>
        <begin position="1"/>
        <end position="20"/>
    </location>
</feature>
<dbReference type="AlphaFoldDB" id="A0AAD9L741"/>
<dbReference type="Proteomes" id="UP001182556">
    <property type="component" value="Unassembled WGS sequence"/>
</dbReference>
<keyword evidence="3" id="KW-1185">Reference proteome</keyword>
<reference evidence="2" key="1">
    <citation type="submission" date="2023-02" db="EMBL/GenBank/DDBJ databases">
        <title>Identification and recombinant expression of a fungal hydrolase from Papiliotrema laurentii that hydrolyzes apple cutin and clears colloidal polyester polyurethane.</title>
        <authorList>
            <consortium name="DOE Joint Genome Institute"/>
            <person name="Roman V.A."/>
            <person name="Bojanowski C."/>
            <person name="Crable B.R."/>
            <person name="Wagner D.N."/>
            <person name="Hung C.S."/>
            <person name="Nadeau L.J."/>
            <person name="Schratz L."/>
            <person name="Haridas S."/>
            <person name="Pangilinan J."/>
            <person name="Lipzen A."/>
            <person name="Na H."/>
            <person name="Yan M."/>
            <person name="Ng V."/>
            <person name="Grigoriev I.V."/>
            <person name="Spatafora J.W."/>
            <person name="Barlow D."/>
            <person name="Biffinger J."/>
            <person name="Kelley-Loughnane N."/>
            <person name="Varaljay V.A."/>
            <person name="Crookes-Goodson W.J."/>
        </authorList>
    </citation>
    <scope>NUCLEOTIDE SEQUENCE</scope>
    <source>
        <strain evidence="2">5307AH</strain>
    </source>
</reference>
<proteinExistence type="predicted"/>
<protein>
    <submittedName>
        <fullName evidence="2">Uncharacterized protein</fullName>
    </submittedName>
</protein>
<accession>A0AAD9L741</accession>
<name>A0AAD9L741_PAPLA</name>
<evidence type="ECO:0000313" key="2">
    <source>
        <dbReference type="EMBL" id="KAK1925598.1"/>
    </source>
</evidence>
<dbReference type="EMBL" id="JAODAN010000003">
    <property type="protein sequence ID" value="KAK1925598.1"/>
    <property type="molecule type" value="Genomic_DNA"/>
</dbReference>
<sequence length="307" mass="33817">MALARKASTISKTTDVGGSRSTLKLSSVCQGGRLAWSHPCPCASKSPSSMPVRVPRRLPWAFSHPLPGGTGLVPDLNSCFWIVRFEIGRKVPHQRRNSVCVDCFDIWRGFVDQHCSWVIDLLTPLSRAPPVFRRIALHQEVRHSNTTIKPLETQCLSPRRSAHCPLPLERWGSCRTCKPWLPGDQSSYRRSDLSSPLSRIKRPGGRIRVGQQHNASRAVPTVYRLHHCELKHRTPVTGPFQADQHSALAPRVPIITLGPQAAASGYAPGSRLRSGLCIALLRQLKVVSGYAGVLEPLGGQVRALIDP</sequence>
<comment type="caution">
    <text evidence="2">The sequence shown here is derived from an EMBL/GenBank/DDBJ whole genome shotgun (WGS) entry which is preliminary data.</text>
</comment>
<gene>
    <name evidence="2" type="ORF">DB88DRAFT_471629</name>
</gene>
<feature type="compositionally biased region" description="Polar residues" evidence="1">
    <location>
        <begin position="8"/>
        <end position="20"/>
    </location>
</feature>
<organism evidence="2 3">
    <name type="scientific">Papiliotrema laurentii</name>
    <name type="common">Cryptococcus laurentii</name>
    <dbReference type="NCBI Taxonomy" id="5418"/>
    <lineage>
        <taxon>Eukaryota</taxon>
        <taxon>Fungi</taxon>
        <taxon>Dikarya</taxon>
        <taxon>Basidiomycota</taxon>
        <taxon>Agaricomycotina</taxon>
        <taxon>Tremellomycetes</taxon>
        <taxon>Tremellales</taxon>
        <taxon>Rhynchogastremaceae</taxon>
        <taxon>Papiliotrema</taxon>
    </lineage>
</organism>
<evidence type="ECO:0000256" key="1">
    <source>
        <dbReference type="SAM" id="MobiDB-lite"/>
    </source>
</evidence>
<evidence type="ECO:0000313" key="3">
    <source>
        <dbReference type="Proteomes" id="UP001182556"/>
    </source>
</evidence>